<feature type="compositionally biased region" description="Basic and acidic residues" evidence="1">
    <location>
        <begin position="122"/>
        <end position="132"/>
    </location>
</feature>
<dbReference type="InterPro" id="IPR025322">
    <property type="entry name" value="PADRE_dom"/>
</dbReference>
<feature type="compositionally biased region" description="Polar residues" evidence="1">
    <location>
        <begin position="72"/>
        <end position="85"/>
    </location>
</feature>
<dbReference type="Proteomes" id="UP000824469">
    <property type="component" value="Unassembled WGS sequence"/>
</dbReference>
<evidence type="ECO:0000313" key="3">
    <source>
        <dbReference type="Proteomes" id="UP000824469"/>
    </source>
</evidence>
<feature type="region of interest" description="Disordered" evidence="1">
    <location>
        <begin position="109"/>
        <end position="138"/>
    </location>
</feature>
<sequence length="168" mass="18847">MGFWQKTKNKVKIIFPNGESLRFHTPITVRELILQYPHHYCVPYVPGSSLSMNDELQGGKTYLLLPRPSPPISNYNPPTSNSRPSNEIDLSLKRARTWTPSLQIIAENDNISLQQQPNSEQRSVKKHEDTKHVKSASVRSKSALNRNAWLAETGIVCIAPIGSAGFLI</sequence>
<keyword evidence="3" id="KW-1185">Reference proteome</keyword>
<feature type="region of interest" description="Disordered" evidence="1">
    <location>
        <begin position="68"/>
        <end position="87"/>
    </location>
</feature>
<dbReference type="Pfam" id="PF14009">
    <property type="entry name" value="PADRE"/>
    <property type="match status" value="1"/>
</dbReference>
<accession>A0AA38LJF7</accession>
<comment type="caution">
    <text evidence="2">The sequence shown here is derived from an EMBL/GenBank/DDBJ whole genome shotgun (WGS) entry which is preliminary data.</text>
</comment>
<reference evidence="2 3" key="1">
    <citation type="journal article" date="2021" name="Nat. Plants">
        <title>The Taxus genome provides insights into paclitaxel biosynthesis.</title>
        <authorList>
            <person name="Xiong X."/>
            <person name="Gou J."/>
            <person name="Liao Q."/>
            <person name="Li Y."/>
            <person name="Zhou Q."/>
            <person name="Bi G."/>
            <person name="Li C."/>
            <person name="Du R."/>
            <person name="Wang X."/>
            <person name="Sun T."/>
            <person name="Guo L."/>
            <person name="Liang H."/>
            <person name="Lu P."/>
            <person name="Wu Y."/>
            <person name="Zhang Z."/>
            <person name="Ro D.K."/>
            <person name="Shang Y."/>
            <person name="Huang S."/>
            <person name="Yan J."/>
        </authorList>
    </citation>
    <scope>NUCLEOTIDE SEQUENCE [LARGE SCALE GENOMIC DNA]</scope>
    <source>
        <strain evidence="2">Ta-2019</strain>
    </source>
</reference>
<gene>
    <name evidence="2" type="ORF">KI387_017836</name>
</gene>
<name>A0AA38LJF7_TAXCH</name>
<feature type="compositionally biased region" description="Polar residues" evidence="1">
    <location>
        <begin position="109"/>
        <end position="121"/>
    </location>
</feature>
<evidence type="ECO:0000313" key="2">
    <source>
        <dbReference type="EMBL" id="KAH9323197.1"/>
    </source>
</evidence>
<dbReference type="EMBL" id="JAHRHJ020000003">
    <property type="protein sequence ID" value="KAH9323197.1"/>
    <property type="molecule type" value="Genomic_DNA"/>
</dbReference>
<organism evidence="2 3">
    <name type="scientific">Taxus chinensis</name>
    <name type="common">Chinese yew</name>
    <name type="synonym">Taxus wallichiana var. chinensis</name>
    <dbReference type="NCBI Taxonomy" id="29808"/>
    <lineage>
        <taxon>Eukaryota</taxon>
        <taxon>Viridiplantae</taxon>
        <taxon>Streptophyta</taxon>
        <taxon>Embryophyta</taxon>
        <taxon>Tracheophyta</taxon>
        <taxon>Spermatophyta</taxon>
        <taxon>Pinopsida</taxon>
        <taxon>Pinidae</taxon>
        <taxon>Conifers II</taxon>
        <taxon>Cupressales</taxon>
        <taxon>Taxaceae</taxon>
        <taxon>Taxus</taxon>
    </lineage>
</organism>
<dbReference type="AlphaFoldDB" id="A0AA38LJF7"/>
<proteinExistence type="predicted"/>
<evidence type="ECO:0000256" key="1">
    <source>
        <dbReference type="SAM" id="MobiDB-lite"/>
    </source>
</evidence>
<dbReference type="OMA" id="KSARPWH"/>
<protein>
    <submittedName>
        <fullName evidence="2">Uncharacterized protein</fullName>
    </submittedName>
</protein>